<keyword evidence="2" id="KW-1185">Reference proteome</keyword>
<dbReference type="AlphaFoldDB" id="A0A4C1TKM2"/>
<sequence length="111" mass="12772">METLSSRFRPRSPALDAAHESFLNGGEYPLETETKLSIAHMTNESQTGTVQRTKLCRSELAANDVPRRYYVARPFLLLRRVSILRHRDALATNFTAAKFRVLYYKSVRLIL</sequence>
<name>A0A4C1TKM2_EUMVA</name>
<reference evidence="1 2" key="1">
    <citation type="journal article" date="2019" name="Commun. Biol.">
        <title>The bagworm genome reveals a unique fibroin gene that provides high tensile strength.</title>
        <authorList>
            <person name="Kono N."/>
            <person name="Nakamura H."/>
            <person name="Ohtoshi R."/>
            <person name="Tomita M."/>
            <person name="Numata K."/>
            <person name="Arakawa K."/>
        </authorList>
    </citation>
    <scope>NUCLEOTIDE SEQUENCE [LARGE SCALE GENOMIC DNA]</scope>
</reference>
<gene>
    <name evidence="1" type="ORF">EVAR_10437_1</name>
</gene>
<proteinExistence type="predicted"/>
<dbReference type="Proteomes" id="UP000299102">
    <property type="component" value="Unassembled WGS sequence"/>
</dbReference>
<evidence type="ECO:0000313" key="2">
    <source>
        <dbReference type="Proteomes" id="UP000299102"/>
    </source>
</evidence>
<protein>
    <submittedName>
        <fullName evidence="1">Uncharacterized protein</fullName>
    </submittedName>
</protein>
<comment type="caution">
    <text evidence="1">The sequence shown here is derived from an EMBL/GenBank/DDBJ whole genome shotgun (WGS) entry which is preliminary data.</text>
</comment>
<dbReference type="EMBL" id="BGZK01000060">
    <property type="protein sequence ID" value="GBP13861.1"/>
    <property type="molecule type" value="Genomic_DNA"/>
</dbReference>
<evidence type="ECO:0000313" key="1">
    <source>
        <dbReference type="EMBL" id="GBP13861.1"/>
    </source>
</evidence>
<accession>A0A4C1TKM2</accession>
<organism evidence="1 2">
    <name type="scientific">Eumeta variegata</name>
    <name type="common">Bagworm moth</name>
    <name type="synonym">Eumeta japonica</name>
    <dbReference type="NCBI Taxonomy" id="151549"/>
    <lineage>
        <taxon>Eukaryota</taxon>
        <taxon>Metazoa</taxon>
        <taxon>Ecdysozoa</taxon>
        <taxon>Arthropoda</taxon>
        <taxon>Hexapoda</taxon>
        <taxon>Insecta</taxon>
        <taxon>Pterygota</taxon>
        <taxon>Neoptera</taxon>
        <taxon>Endopterygota</taxon>
        <taxon>Lepidoptera</taxon>
        <taxon>Glossata</taxon>
        <taxon>Ditrysia</taxon>
        <taxon>Tineoidea</taxon>
        <taxon>Psychidae</taxon>
        <taxon>Oiketicinae</taxon>
        <taxon>Eumeta</taxon>
    </lineage>
</organism>